<dbReference type="AlphaFoldDB" id="A0A4S4BI81"/>
<dbReference type="InterPro" id="IPR001959">
    <property type="entry name" value="Transposase"/>
</dbReference>
<proteinExistence type="inferred from homology"/>
<name>A0A4S4BI81_9BACL</name>
<organism evidence="7 8">
    <name type="scientific">Cohnella fermenti</name>
    <dbReference type="NCBI Taxonomy" id="2565925"/>
    <lineage>
        <taxon>Bacteria</taxon>
        <taxon>Bacillati</taxon>
        <taxon>Bacillota</taxon>
        <taxon>Bacilli</taxon>
        <taxon>Bacillales</taxon>
        <taxon>Paenibacillaceae</taxon>
        <taxon>Cohnella</taxon>
    </lineage>
</organism>
<dbReference type="GO" id="GO:0006310">
    <property type="term" value="P:DNA recombination"/>
    <property type="evidence" value="ECO:0007669"/>
    <property type="project" value="UniProtKB-KW"/>
</dbReference>
<evidence type="ECO:0000256" key="1">
    <source>
        <dbReference type="ARBA" id="ARBA00008761"/>
    </source>
</evidence>
<keyword evidence="8" id="KW-1185">Reference proteome</keyword>
<evidence type="ECO:0000256" key="4">
    <source>
        <dbReference type="ARBA" id="ARBA00023172"/>
    </source>
</evidence>
<comment type="similarity">
    <text evidence="1">In the C-terminal section; belongs to the transposase 35 family.</text>
</comment>
<evidence type="ECO:0000259" key="6">
    <source>
        <dbReference type="Pfam" id="PF07282"/>
    </source>
</evidence>
<keyword evidence="3" id="KW-0238">DNA-binding</keyword>
<accession>A0A4S4BI81</accession>
<dbReference type="GO" id="GO:0032196">
    <property type="term" value="P:transposition"/>
    <property type="evidence" value="ECO:0007669"/>
    <property type="project" value="UniProtKB-KW"/>
</dbReference>
<dbReference type="NCBIfam" id="TIGR01766">
    <property type="entry name" value="IS200/IS605 family accessory protein TnpB-like domain"/>
    <property type="match status" value="1"/>
</dbReference>
<evidence type="ECO:0000313" key="8">
    <source>
        <dbReference type="Proteomes" id="UP000310636"/>
    </source>
</evidence>
<protein>
    <submittedName>
        <fullName evidence="7">Transposase</fullName>
    </submittedName>
</protein>
<keyword evidence="2" id="KW-0815">Transposition</keyword>
<feature type="domain" description="Cas12f1-like TNB" evidence="6">
    <location>
        <begin position="376"/>
        <end position="452"/>
    </location>
</feature>
<dbReference type="GO" id="GO:0003677">
    <property type="term" value="F:DNA binding"/>
    <property type="evidence" value="ECO:0007669"/>
    <property type="project" value="UniProtKB-KW"/>
</dbReference>
<evidence type="ECO:0000256" key="2">
    <source>
        <dbReference type="ARBA" id="ARBA00022578"/>
    </source>
</evidence>
<dbReference type="RefSeq" id="WP_136372709.1">
    <property type="nucleotide sequence ID" value="NZ_SSOB01000042.1"/>
</dbReference>
<dbReference type="Pfam" id="PF07282">
    <property type="entry name" value="Cas12f1-like_TNB"/>
    <property type="match status" value="1"/>
</dbReference>
<dbReference type="Pfam" id="PF01385">
    <property type="entry name" value="OrfB_IS605"/>
    <property type="match status" value="1"/>
</dbReference>
<reference evidence="7 8" key="1">
    <citation type="submission" date="2019-04" db="EMBL/GenBank/DDBJ databases">
        <title>Cohnella sp. nov. isolated from preserved vegetables.</title>
        <authorList>
            <person name="Lin S.-Y."/>
            <person name="Hung M.-H."/>
            <person name="Young C.-C."/>
        </authorList>
    </citation>
    <scope>NUCLEOTIDE SEQUENCE [LARGE SCALE GENOMIC DNA]</scope>
    <source>
        <strain evidence="7 8">CC-MHH1044</strain>
    </source>
</reference>
<keyword evidence="4" id="KW-0233">DNA recombination</keyword>
<sequence length="485" mass="55683">MPEPNYRTYQIWIKPGHRLYDYANRLCREAKNLHNATNFYIRQVFTAFRQDAPFQPLQQHVMDTLQANIELMNERQLGAHQKRLQKQLLKPIDQRKESRCRLFELPSRASPYVGYAFLDCLFKVMEQTDYRALPAQCSQWVMKGVFANWKSFFASIKDYRVHPDKYTGRPRIPGYTRAKAKEVVLTNQDCEIKNRKYLKLPMTKQRLNIGKLGCADGKLKQVRILPRYGQYVMELVLSVYPLEVAGNKREHVLAIDLGVDQLATLVTNTGHKPICVKGKPIKAINQYYNKLKAHYTGFLRKGKQPHEGAHTSKRLERLHLKRHRRIKDTFHKASRYIVGFAAEQQVGTIVIGYNQAWKMAPGMGRRNNQSFCHIPHQMLVSMICYKAAALGIKVILTEEAYTSKASFLDGDPVPKYEEGVVRTFSGRRIYRGLYLSRNNSLVHADVNAAANIIRKVFPKANTDGIAGLDGNQSVNVSTPLMKTIL</sequence>
<feature type="domain" description="Probable transposase IS891/IS1136/IS1341" evidence="5">
    <location>
        <begin position="248"/>
        <end position="355"/>
    </location>
</feature>
<evidence type="ECO:0000313" key="7">
    <source>
        <dbReference type="EMBL" id="THF74308.1"/>
    </source>
</evidence>
<comment type="caution">
    <text evidence="7">The sequence shown here is derived from an EMBL/GenBank/DDBJ whole genome shotgun (WGS) entry which is preliminary data.</text>
</comment>
<dbReference type="Proteomes" id="UP000310636">
    <property type="component" value="Unassembled WGS sequence"/>
</dbReference>
<evidence type="ECO:0000259" key="5">
    <source>
        <dbReference type="Pfam" id="PF01385"/>
    </source>
</evidence>
<dbReference type="OrthoDB" id="442799at2"/>
<dbReference type="EMBL" id="SSOB01000042">
    <property type="protein sequence ID" value="THF74308.1"/>
    <property type="molecule type" value="Genomic_DNA"/>
</dbReference>
<dbReference type="NCBIfam" id="NF040570">
    <property type="entry name" value="guided_TnpB"/>
    <property type="match status" value="1"/>
</dbReference>
<evidence type="ECO:0000256" key="3">
    <source>
        <dbReference type="ARBA" id="ARBA00023125"/>
    </source>
</evidence>
<gene>
    <name evidence="7" type="ORF">E6C55_25760</name>
</gene>
<dbReference type="InterPro" id="IPR010095">
    <property type="entry name" value="Cas12f1-like_TNB"/>
</dbReference>